<evidence type="ECO:0000313" key="2">
    <source>
        <dbReference type="EMBL" id="AKF11156.1"/>
    </source>
</evidence>
<accession>A0A0F6W9W0</accession>
<organism evidence="2 3">
    <name type="scientific">Sandaracinus amylolyticus</name>
    <dbReference type="NCBI Taxonomy" id="927083"/>
    <lineage>
        <taxon>Bacteria</taxon>
        <taxon>Pseudomonadati</taxon>
        <taxon>Myxococcota</taxon>
        <taxon>Polyangia</taxon>
        <taxon>Polyangiales</taxon>
        <taxon>Sandaracinaceae</taxon>
        <taxon>Sandaracinus</taxon>
    </lineage>
</organism>
<feature type="region of interest" description="Disordered" evidence="1">
    <location>
        <begin position="15"/>
        <end position="36"/>
    </location>
</feature>
<keyword evidence="3" id="KW-1185">Reference proteome</keyword>
<protein>
    <submittedName>
        <fullName evidence="2">Uncharacterized protein</fullName>
    </submittedName>
</protein>
<reference evidence="2 3" key="1">
    <citation type="submission" date="2015-03" db="EMBL/GenBank/DDBJ databases">
        <title>Genome assembly of Sandaracinus amylolyticus DSM 53668.</title>
        <authorList>
            <person name="Sharma G."/>
            <person name="Subramanian S."/>
        </authorList>
    </citation>
    <scope>NUCLEOTIDE SEQUENCE [LARGE SCALE GENOMIC DNA]</scope>
    <source>
        <strain evidence="2 3">DSM 53668</strain>
    </source>
</reference>
<dbReference type="Proteomes" id="UP000034883">
    <property type="component" value="Chromosome"/>
</dbReference>
<dbReference type="AlphaFoldDB" id="A0A0F6W9W0"/>
<name>A0A0F6W9W0_9BACT</name>
<proteinExistence type="predicted"/>
<dbReference type="STRING" id="927083.DB32_008305"/>
<dbReference type="EMBL" id="CP011125">
    <property type="protein sequence ID" value="AKF11156.1"/>
    <property type="molecule type" value="Genomic_DNA"/>
</dbReference>
<dbReference type="KEGG" id="samy:DB32_008305"/>
<dbReference type="RefSeq" id="WP_157070252.1">
    <property type="nucleotide sequence ID" value="NZ_CP011125.1"/>
</dbReference>
<evidence type="ECO:0000313" key="3">
    <source>
        <dbReference type="Proteomes" id="UP000034883"/>
    </source>
</evidence>
<gene>
    <name evidence="2" type="ORF">DB32_008305</name>
</gene>
<sequence length="228" mass="23541">MTAALALGAAPSCGGTETGNPPFAPDMGGGGYDPMGLSPDPAVESALISVEEAKLEDCEGAQVPLLRRAVLDAVGGQLRVLEPLEVPAGLYCAIELSIAACEDPDRCRTIFAPYAVSIDGTRRADGASIEVRDATRFVVRLEGSFDVTPDAGGLLLAVDRTLLTSGLSLSSIPAVDGVVLVDETTNADRLPALRAGLQSAMTLRRDLDGDATLDPEEIMAAPLAQPPE</sequence>
<evidence type="ECO:0000256" key="1">
    <source>
        <dbReference type="SAM" id="MobiDB-lite"/>
    </source>
</evidence>